<evidence type="ECO:0000256" key="6">
    <source>
        <dbReference type="ARBA" id="ARBA00022932"/>
    </source>
</evidence>
<keyword evidence="6" id="KW-0239">DNA-directed DNA polymerase</keyword>
<evidence type="ECO:0000256" key="7">
    <source>
        <dbReference type="ARBA" id="ARBA00034754"/>
    </source>
</evidence>
<feature type="domain" description="DNA polymerase III delta subunit-like C-terminal" evidence="10">
    <location>
        <begin position="216"/>
        <end position="336"/>
    </location>
</feature>
<dbReference type="EC" id="2.7.7.7" evidence="1"/>
<evidence type="ECO:0000256" key="4">
    <source>
        <dbReference type="ARBA" id="ARBA00022695"/>
    </source>
</evidence>
<dbReference type="PATRIC" id="fig|1423726.3.peg.697"/>
<evidence type="ECO:0000256" key="1">
    <source>
        <dbReference type="ARBA" id="ARBA00012417"/>
    </source>
</evidence>
<dbReference type="InterPro" id="IPR048466">
    <property type="entry name" value="DNA_pol3_delta-like_C"/>
</dbReference>
<dbReference type="Pfam" id="PF06144">
    <property type="entry name" value="DNA_pol3_delta"/>
    <property type="match status" value="1"/>
</dbReference>
<keyword evidence="3" id="KW-0808">Transferase</keyword>
<dbReference type="EMBL" id="AZDA01000093">
    <property type="protein sequence ID" value="KRK34113.1"/>
    <property type="molecule type" value="Genomic_DNA"/>
</dbReference>
<dbReference type="PANTHER" id="PTHR34388">
    <property type="entry name" value="DNA POLYMERASE III SUBUNIT DELTA"/>
    <property type="match status" value="1"/>
</dbReference>
<organism evidence="11 12">
    <name type="scientific">Loigolactobacillus bifermentans DSM 20003</name>
    <dbReference type="NCBI Taxonomy" id="1423726"/>
    <lineage>
        <taxon>Bacteria</taxon>
        <taxon>Bacillati</taxon>
        <taxon>Bacillota</taxon>
        <taxon>Bacilli</taxon>
        <taxon>Lactobacillales</taxon>
        <taxon>Lactobacillaceae</taxon>
        <taxon>Loigolactobacillus</taxon>
    </lineage>
</organism>
<comment type="catalytic activity">
    <reaction evidence="8">
        <text>DNA(n) + a 2'-deoxyribonucleoside 5'-triphosphate = DNA(n+1) + diphosphate</text>
        <dbReference type="Rhea" id="RHEA:22508"/>
        <dbReference type="Rhea" id="RHEA-COMP:17339"/>
        <dbReference type="Rhea" id="RHEA-COMP:17340"/>
        <dbReference type="ChEBI" id="CHEBI:33019"/>
        <dbReference type="ChEBI" id="CHEBI:61560"/>
        <dbReference type="ChEBI" id="CHEBI:173112"/>
        <dbReference type="EC" id="2.7.7.7"/>
    </reaction>
</comment>
<dbReference type="Pfam" id="PF21694">
    <property type="entry name" value="DNA_pol3_delta_C"/>
    <property type="match status" value="1"/>
</dbReference>
<comment type="similarity">
    <text evidence="7">Belongs to the DNA polymerase HolA subunit family.</text>
</comment>
<dbReference type="RefSeq" id="WP_057905105.1">
    <property type="nucleotide sequence ID" value="NZ_AZDA01000093.1"/>
</dbReference>
<evidence type="ECO:0000256" key="8">
    <source>
        <dbReference type="ARBA" id="ARBA00049244"/>
    </source>
</evidence>
<dbReference type="Gene3D" id="1.20.272.10">
    <property type="match status" value="1"/>
</dbReference>
<dbReference type="AlphaFoldDB" id="A0A0R1GQI0"/>
<dbReference type="InterPro" id="IPR027417">
    <property type="entry name" value="P-loop_NTPase"/>
</dbReference>
<dbReference type="STRING" id="1423726.FC07_GL000675"/>
<evidence type="ECO:0000259" key="9">
    <source>
        <dbReference type="Pfam" id="PF06144"/>
    </source>
</evidence>
<comment type="caution">
    <text evidence="11">The sequence shown here is derived from an EMBL/GenBank/DDBJ whole genome shotgun (WGS) entry which is preliminary data.</text>
</comment>
<reference evidence="11 12" key="1">
    <citation type="journal article" date="2015" name="Genome Announc.">
        <title>Expanding the biotechnology potential of lactobacilli through comparative genomics of 213 strains and associated genera.</title>
        <authorList>
            <person name="Sun Z."/>
            <person name="Harris H.M."/>
            <person name="McCann A."/>
            <person name="Guo C."/>
            <person name="Argimon S."/>
            <person name="Zhang W."/>
            <person name="Yang X."/>
            <person name="Jeffery I.B."/>
            <person name="Cooney J.C."/>
            <person name="Kagawa T.F."/>
            <person name="Liu W."/>
            <person name="Song Y."/>
            <person name="Salvetti E."/>
            <person name="Wrobel A."/>
            <person name="Rasinkangas P."/>
            <person name="Parkhill J."/>
            <person name="Rea M.C."/>
            <person name="O'Sullivan O."/>
            <person name="Ritari J."/>
            <person name="Douillard F.P."/>
            <person name="Paul Ross R."/>
            <person name="Yang R."/>
            <person name="Briner A.E."/>
            <person name="Felis G.E."/>
            <person name="de Vos W.M."/>
            <person name="Barrangou R."/>
            <person name="Klaenhammer T.R."/>
            <person name="Caufield P.W."/>
            <person name="Cui Y."/>
            <person name="Zhang H."/>
            <person name="O'Toole P.W."/>
        </authorList>
    </citation>
    <scope>NUCLEOTIDE SEQUENCE [LARGE SCALE GENOMIC DNA]</scope>
    <source>
        <strain evidence="11 12">DSM 20003</strain>
    </source>
</reference>
<feature type="domain" description="DNA polymerase III delta N-terminal" evidence="9">
    <location>
        <begin position="19"/>
        <end position="144"/>
    </location>
</feature>
<gene>
    <name evidence="11" type="ORF">FC07_GL000675</name>
</gene>
<protein>
    <recommendedName>
        <fullName evidence="2">DNA polymerase III subunit delta</fullName>
        <ecNumber evidence="1">2.7.7.7</ecNumber>
    </recommendedName>
</protein>
<dbReference type="SUPFAM" id="SSF52540">
    <property type="entry name" value="P-loop containing nucleoside triphosphate hydrolases"/>
    <property type="match status" value="1"/>
</dbReference>
<evidence type="ECO:0000259" key="10">
    <source>
        <dbReference type="Pfam" id="PF21694"/>
    </source>
</evidence>
<dbReference type="InterPro" id="IPR005790">
    <property type="entry name" value="DNA_polIII_delta"/>
</dbReference>
<dbReference type="InterPro" id="IPR010372">
    <property type="entry name" value="DNA_pol3_delta_N"/>
</dbReference>
<keyword evidence="12" id="KW-1185">Reference proteome</keyword>
<evidence type="ECO:0000313" key="12">
    <source>
        <dbReference type="Proteomes" id="UP000051461"/>
    </source>
</evidence>
<dbReference type="InterPro" id="IPR008921">
    <property type="entry name" value="DNA_pol3_clamp-load_cplx_C"/>
</dbReference>
<evidence type="ECO:0000256" key="5">
    <source>
        <dbReference type="ARBA" id="ARBA00022705"/>
    </source>
</evidence>
<name>A0A0R1GQI0_9LACO</name>
<dbReference type="SUPFAM" id="SSF48019">
    <property type="entry name" value="post-AAA+ oligomerization domain-like"/>
    <property type="match status" value="1"/>
</dbReference>
<dbReference type="PANTHER" id="PTHR34388:SF1">
    <property type="entry name" value="DNA POLYMERASE III SUBUNIT DELTA"/>
    <property type="match status" value="1"/>
</dbReference>
<dbReference type="GO" id="GO:0006261">
    <property type="term" value="P:DNA-templated DNA replication"/>
    <property type="evidence" value="ECO:0007669"/>
    <property type="project" value="TreeGrafter"/>
</dbReference>
<dbReference type="NCBIfam" id="TIGR01128">
    <property type="entry name" value="holA"/>
    <property type="match status" value="1"/>
</dbReference>
<dbReference type="Gene3D" id="3.40.50.300">
    <property type="entry name" value="P-loop containing nucleotide triphosphate hydrolases"/>
    <property type="match status" value="1"/>
</dbReference>
<accession>A0A0R1GQI0</accession>
<keyword evidence="5" id="KW-0235">DNA replication</keyword>
<evidence type="ECO:0000256" key="2">
    <source>
        <dbReference type="ARBA" id="ARBA00017703"/>
    </source>
</evidence>
<proteinExistence type="inferred from homology"/>
<keyword evidence="4" id="KW-0548">Nucleotidyltransferase</keyword>
<dbReference type="GO" id="GO:0003677">
    <property type="term" value="F:DNA binding"/>
    <property type="evidence" value="ECO:0007669"/>
    <property type="project" value="InterPro"/>
</dbReference>
<dbReference type="GO" id="GO:0003887">
    <property type="term" value="F:DNA-directed DNA polymerase activity"/>
    <property type="evidence" value="ECO:0007669"/>
    <property type="project" value="UniProtKB-KW"/>
</dbReference>
<sequence>MEITALGQQLKQGNVAPVYLVEGDEVYLVDETRKLLRQLLSSEESDMNFGQYDMETTPLAVALDDAASAPFFGDRRLIFIKQPVFLTSDAKKAKVKHNIDGFLKYLANPLPSTVLVIFAPYPKLDERKKVTKFLKKTATVIDAKKRTPEQAQREVQRAFQQANVKLAPDALTSLMQRTAGDLTAMMAAVPILLTYALQAQTITAEAVAALVPQNLEENVFSLVDAVLAQQVTKALTIYDELLLQKEEPLKINAILVGQFRLLLQIKILQKSGYSQGNLAQVLKIHPYRIKLALRQTKRFSRASLREAYLGLTEIEAQLKSSQQSPRLLFQLFLLKFTDRAHQLGLTQNQA</sequence>
<evidence type="ECO:0000313" key="11">
    <source>
        <dbReference type="EMBL" id="KRK34113.1"/>
    </source>
</evidence>
<dbReference type="GO" id="GO:0009360">
    <property type="term" value="C:DNA polymerase III complex"/>
    <property type="evidence" value="ECO:0007669"/>
    <property type="project" value="InterPro"/>
</dbReference>
<evidence type="ECO:0000256" key="3">
    <source>
        <dbReference type="ARBA" id="ARBA00022679"/>
    </source>
</evidence>
<dbReference type="OrthoDB" id="9775929at2"/>
<dbReference type="Proteomes" id="UP000051461">
    <property type="component" value="Unassembled WGS sequence"/>
</dbReference>